<feature type="domain" description="Antitoxin Xre/MbcA/ParS-like toxin-binding" evidence="1">
    <location>
        <begin position="79"/>
        <end position="132"/>
    </location>
</feature>
<gene>
    <name evidence="3" type="ORF">N788_05575</name>
</gene>
<reference evidence="3 4" key="2">
    <citation type="journal article" date="2015" name="Stand. Genomic Sci.">
        <title>High quality draft genomic sequence of Arenimonas donghaensis DSM 18148(T).</title>
        <authorList>
            <person name="Chen F."/>
            <person name="Wang H."/>
            <person name="Cao Y."/>
            <person name="Li X."/>
            <person name="Wang G."/>
        </authorList>
    </citation>
    <scope>NUCLEOTIDE SEQUENCE [LARGE SCALE GENOMIC DNA]</scope>
    <source>
        <strain evidence="3 4">HO3-R19</strain>
    </source>
</reference>
<organism evidence="3 4">
    <name type="scientific">Arenimonas donghaensis DSM 18148 = HO3-R19</name>
    <dbReference type="NCBI Taxonomy" id="1121014"/>
    <lineage>
        <taxon>Bacteria</taxon>
        <taxon>Pseudomonadati</taxon>
        <taxon>Pseudomonadota</taxon>
        <taxon>Gammaproteobacteria</taxon>
        <taxon>Lysobacterales</taxon>
        <taxon>Lysobacteraceae</taxon>
        <taxon>Arenimonas</taxon>
    </lineage>
</organism>
<comment type="caution">
    <text evidence="3">The sequence shown here is derived from an EMBL/GenBank/DDBJ whole genome shotgun (WGS) entry which is preliminary data.</text>
</comment>
<dbReference type="Pfam" id="PF09722">
    <property type="entry name" value="Xre_MbcA_ParS_C"/>
    <property type="match status" value="1"/>
</dbReference>
<dbReference type="Pfam" id="PF20432">
    <property type="entry name" value="Xre-like-HTH"/>
    <property type="match status" value="1"/>
</dbReference>
<dbReference type="EMBL" id="AVCJ01000034">
    <property type="protein sequence ID" value="KFL36014.1"/>
    <property type="molecule type" value="Genomic_DNA"/>
</dbReference>
<evidence type="ECO:0000313" key="4">
    <source>
        <dbReference type="Proteomes" id="UP000029085"/>
    </source>
</evidence>
<dbReference type="AlphaFoldDB" id="A0A087MGL1"/>
<sequence>MSPRAAPIPASRPLPDLGGPALRAYFAIARAWDLKNAEARRLLGDPPESTWYKWKKQQDGSPGRDVLERISYVLGIFKALQVLFPDPTRADAWLRKPNAALPFGGGSALERMLSGNVADLFVVRSYLDAQRGWQ</sequence>
<dbReference type="RefSeq" id="WP_034224753.1">
    <property type="nucleotide sequence ID" value="NZ_AVCJ01000034.1"/>
</dbReference>
<evidence type="ECO:0000259" key="2">
    <source>
        <dbReference type="Pfam" id="PF20432"/>
    </source>
</evidence>
<dbReference type="InterPro" id="IPR046847">
    <property type="entry name" value="Xre-like_HTH"/>
</dbReference>
<name>A0A087MGL1_9GAMM</name>
<dbReference type="OrthoDB" id="117888at2"/>
<accession>A0A087MGL1</accession>
<keyword evidence="4" id="KW-1185">Reference proteome</keyword>
<dbReference type="InterPro" id="IPR024467">
    <property type="entry name" value="Xre/MbcA/ParS-like_toxin-bd"/>
</dbReference>
<dbReference type="Proteomes" id="UP000029085">
    <property type="component" value="Unassembled WGS sequence"/>
</dbReference>
<reference evidence="4" key="1">
    <citation type="submission" date="2013-08" db="EMBL/GenBank/DDBJ databases">
        <title>Genome sequencing of Arenimonas donghaensis.</title>
        <authorList>
            <person name="Chen F."/>
            <person name="Wang G."/>
        </authorList>
    </citation>
    <scope>NUCLEOTIDE SEQUENCE [LARGE SCALE GENOMIC DNA]</scope>
    <source>
        <strain evidence="4">HO3-R19</strain>
    </source>
</reference>
<proteinExistence type="predicted"/>
<evidence type="ECO:0000313" key="3">
    <source>
        <dbReference type="EMBL" id="KFL36014.1"/>
    </source>
</evidence>
<feature type="domain" description="Antitoxin Xre-like helix-turn-helix" evidence="2">
    <location>
        <begin position="16"/>
        <end position="74"/>
    </location>
</feature>
<dbReference type="PATRIC" id="fig|1121014.3.peg.2020"/>
<evidence type="ECO:0000259" key="1">
    <source>
        <dbReference type="Pfam" id="PF09722"/>
    </source>
</evidence>
<protein>
    <submittedName>
        <fullName evidence="3">Uncharacterized protein</fullName>
    </submittedName>
</protein>
<dbReference type="GO" id="GO:0003677">
    <property type="term" value="F:DNA binding"/>
    <property type="evidence" value="ECO:0007669"/>
    <property type="project" value="InterPro"/>
</dbReference>